<dbReference type="AlphaFoldDB" id="A0AAW1UV27"/>
<organism evidence="1 2">
    <name type="scientific">Henosepilachna vigintioctopunctata</name>
    <dbReference type="NCBI Taxonomy" id="420089"/>
    <lineage>
        <taxon>Eukaryota</taxon>
        <taxon>Metazoa</taxon>
        <taxon>Ecdysozoa</taxon>
        <taxon>Arthropoda</taxon>
        <taxon>Hexapoda</taxon>
        <taxon>Insecta</taxon>
        <taxon>Pterygota</taxon>
        <taxon>Neoptera</taxon>
        <taxon>Endopterygota</taxon>
        <taxon>Coleoptera</taxon>
        <taxon>Polyphaga</taxon>
        <taxon>Cucujiformia</taxon>
        <taxon>Coccinelloidea</taxon>
        <taxon>Coccinellidae</taxon>
        <taxon>Epilachninae</taxon>
        <taxon>Epilachnini</taxon>
        <taxon>Henosepilachna</taxon>
    </lineage>
</organism>
<evidence type="ECO:0000313" key="1">
    <source>
        <dbReference type="EMBL" id="KAK9883696.1"/>
    </source>
</evidence>
<dbReference type="Proteomes" id="UP001431783">
    <property type="component" value="Unassembled WGS sequence"/>
</dbReference>
<name>A0AAW1UV27_9CUCU</name>
<sequence>MANFATEHEAYADKIVEAVEKHLRKKRNITQEKLRDLQRDLCEEDWYGVYNVNDANEKFAIFLGIFCLYCDKHIPMKCMNTTRENKPSQEERHMKETLDLMREAYEQNRNVNALKAFEKYKKHYLNFLRRREE</sequence>
<evidence type="ECO:0000313" key="2">
    <source>
        <dbReference type="Proteomes" id="UP001431783"/>
    </source>
</evidence>
<reference evidence="1 2" key="1">
    <citation type="submission" date="2023-03" db="EMBL/GenBank/DDBJ databases">
        <title>Genome insight into feeding habits of ladybird beetles.</title>
        <authorList>
            <person name="Li H.-S."/>
            <person name="Huang Y.-H."/>
            <person name="Pang H."/>
        </authorList>
    </citation>
    <scope>NUCLEOTIDE SEQUENCE [LARGE SCALE GENOMIC DNA]</scope>
    <source>
        <strain evidence="1">SYSU_2023b</strain>
        <tissue evidence="1">Whole body</tissue>
    </source>
</reference>
<accession>A0AAW1UV27</accession>
<protein>
    <submittedName>
        <fullName evidence="1">Uncharacterized protein</fullName>
    </submittedName>
</protein>
<proteinExistence type="predicted"/>
<comment type="caution">
    <text evidence="1">The sequence shown here is derived from an EMBL/GenBank/DDBJ whole genome shotgun (WGS) entry which is preliminary data.</text>
</comment>
<keyword evidence="2" id="KW-1185">Reference proteome</keyword>
<gene>
    <name evidence="1" type="ORF">WA026_001883</name>
</gene>
<dbReference type="EMBL" id="JARQZJ010000091">
    <property type="protein sequence ID" value="KAK9883696.1"/>
    <property type="molecule type" value="Genomic_DNA"/>
</dbReference>